<dbReference type="PANTHER" id="PTHR43637:SF3">
    <property type="entry name" value="FLAGELLA-RELATED PROTEIN H-RELATED"/>
    <property type="match status" value="1"/>
</dbReference>
<evidence type="ECO:0000259" key="3">
    <source>
        <dbReference type="Pfam" id="PF06745"/>
    </source>
</evidence>
<evidence type="ECO:0000313" key="4">
    <source>
        <dbReference type="EMBL" id="SUZ60843.1"/>
    </source>
</evidence>
<feature type="non-terminal residue" evidence="4">
    <location>
        <position position="1"/>
    </location>
</feature>
<name>A0A381P5D0_9ZZZZ</name>
<dbReference type="EMBL" id="UINC01000768">
    <property type="protein sequence ID" value="SUZ60843.1"/>
    <property type="molecule type" value="Genomic_DNA"/>
</dbReference>
<evidence type="ECO:0000256" key="2">
    <source>
        <dbReference type="ARBA" id="ARBA00022840"/>
    </source>
</evidence>
<proteinExistence type="predicted"/>
<feature type="domain" description="KaiC-like" evidence="3">
    <location>
        <begin position="19"/>
        <end position="197"/>
    </location>
</feature>
<dbReference type="Gene3D" id="3.40.50.300">
    <property type="entry name" value="P-loop containing nucleotide triphosphate hydrolases"/>
    <property type="match status" value="1"/>
</dbReference>
<organism evidence="4">
    <name type="scientific">marine metagenome</name>
    <dbReference type="NCBI Taxonomy" id="408172"/>
    <lineage>
        <taxon>unclassified sequences</taxon>
        <taxon>metagenomes</taxon>
        <taxon>ecological metagenomes</taxon>
    </lineage>
</organism>
<dbReference type="InterPro" id="IPR027417">
    <property type="entry name" value="P-loop_NTPase"/>
</dbReference>
<dbReference type="Pfam" id="PF06745">
    <property type="entry name" value="ATPase"/>
    <property type="match status" value="1"/>
</dbReference>
<protein>
    <recommendedName>
        <fullName evidence="3">KaiC-like domain-containing protein</fullName>
    </recommendedName>
</protein>
<dbReference type="InterPro" id="IPR014774">
    <property type="entry name" value="KaiC-like_dom"/>
</dbReference>
<reference evidence="4" key="1">
    <citation type="submission" date="2018-05" db="EMBL/GenBank/DDBJ databases">
        <authorList>
            <person name="Lanie J.A."/>
            <person name="Ng W.-L."/>
            <person name="Kazmierczak K.M."/>
            <person name="Andrzejewski T.M."/>
            <person name="Davidsen T.M."/>
            <person name="Wayne K.J."/>
            <person name="Tettelin H."/>
            <person name="Glass J.I."/>
            <person name="Rusch D."/>
            <person name="Podicherti R."/>
            <person name="Tsui H.-C.T."/>
            <person name="Winkler M.E."/>
        </authorList>
    </citation>
    <scope>NUCLEOTIDE SEQUENCE</scope>
</reference>
<keyword evidence="2" id="KW-0067">ATP-binding</keyword>
<evidence type="ECO:0000256" key="1">
    <source>
        <dbReference type="ARBA" id="ARBA00022741"/>
    </source>
</evidence>
<keyword evidence="1" id="KW-0547">Nucleotide-binding</keyword>
<dbReference type="AlphaFoldDB" id="A0A381P5D0"/>
<dbReference type="GO" id="GO:0005524">
    <property type="term" value="F:ATP binding"/>
    <property type="evidence" value="ECO:0007669"/>
    <property type="project" value="UniProtKB-KW"/>
</dbReference>
<dbReference type="SUPFAM" id="SSF52540">
    <property type="entry name" value="P-loop containing nucleoside triphosphate hydrolases"/>
    <property type="match status" value="1"/>
</dbReference>
<sequence>VDNFEFGVIQDSLGQSLGTAIPNRALVIVSGGIGSGKSIIGQRMSFGMTANDIKVSLVTTELTTRGWLEQVASIGYFMEKRIDDGDFHLMSSFGVIAEQAEDPVDLLELLESPALKEAEVVIIDRASQMIPAEIEGPVLLSLLRQYTAQGRTLFLMIDPEEMDSKLLRELQNSAEVVLDMMTSVVGGQLVRTLCVTRFLRAAGPVTERIGWKVMPEMGFIVDITAVA</sequence>
<gene>
    <name evidence="4" type="ORF">METZ01_LOCUS13697</name>
</gene>
<accession>A0A381P5D0</accession>
<dbReference type="PANTHER" id="PTHR43637">
    <property type="entry name" value="UPF0273 PROTEIN TM_0370"/>
    <property type="match status" value="1"/>
</dbReference>